<evidence type="ECO:0000313" key="2">
    <source>
        <dbReference type="Proteomes" id="UP000612899"/>
    </source>
</evidence>
<proteinExistence type="predicted"/>
<dbReference type="Proteomes" id="UP000612899">
    <property type="component" value="Unassembled WGS sequence"/>
</dbReference>
<reference evidence="1" key="1">
    <citation type="submission" date="2021-01" db="EMBL/GenBank/DDBJ databases">
        <title>Whole genome shotgun sequence of Rhizocola hellebori NBRC 109834.</title>
        <authorList>
            <person name="Komaki H."/>
            <person name="Tamura T."/>
        </authorList>
    </citation>
    <scope>NUCLEOTIDE SEQUENCE</scope>
    <source>
        <strain evidence="1">NBRC 109834</strain>
    </source>
</reference>
<evidence type="ECO:0000313" key="1">
    <source>
        <dbReference type="EMBL" id="GIH03196.1"/>
    </source>
</evidence>
<sequence length="231" mass="25814">MVLRGATRATVPIGRLWHALPMAVELVLWHEPARISHADALVKARTLRELSPHPAIAAFADELMAQLPDVDRKWDKKSYLKLSIKSSAARSAVPRVRYLAAKHRLVCFDLDTEAVVNPPLLRRNDGYELATDKGFPIEDPTAEHLARAAQSLSDDNWFMVLEGHDDNFVQCGYGARAAVPEGHYMLEVRDEKHLQAEVASLDEVIAAFQAEAAGDRSWRDSFTWQPVVNLS</sequence>
<comment type="caution">
    <text evidence="1">The sequence shown here is derived from an EMBL/GenBank/DDBJ whole genome shotgun (WGS) entry which is preliminary data.</text>
</comment>
<keyword evidence="2" id="KW-1185">Reference proteome</keyword>
<accession>A0A8J3Q3W2</accession>
<protein>
    <submittedName>
        <fullName evidence="1">Uncharacterized protein</fullName>
    </submittedName>
</protein>
<name>A0A8J3Q3W2_9ACTN</name>
<dbReference type="AlphaFoldDB" id="A0A8J3Q3W2"/>
<organism evidence="1 2">
    <name type="scientific">Rhizocola hellebori</name>
    <dbReference type="NCBI Taxonomy" id="1392758"/>
    <lineage>
        <taxon>Bacteria</taxon>
        <taxon>Bacillati</taxon>
        <taxon>Actinomycetota</taxon>
        <taxon>Actinomycetes</taxon>
        <taxon>Micromonosporales</taxon>
        <taxon>Micromonosporaceae</taxon>
        <taxon>Rhizocola</taxon>
    </lineage>
</organism>
<gene>
    <name evidence="1" type="ORF">Rhe02_12630</name>
</gene>
<dbReference type="EMBL" id="BONY01000006">
    <property type="protein sequence ID" value="GIH03196.1"/>
    <property type="molecule type" value="Genomic_DNA"/>
</dbReference>